<organism evidence="1 2">
    <name type="scientific">Aeromonas phage Atoyac1</name>
    <dbReference type="NCBI Taxonomy" id="2767547"/>
    <lineage>
        <taxon>Viruses</taxon>
        <taxon>Duplodnaviria</taxon>
        <taxon>Heunggongvirae</taxon>
        <taxon>Uroviricota</taxon>
        <taxon>Caudoviricetes</taxon>
        <taxon>Autographivirales</taxon>
        <taxon>Autonotataviridae</taxon>
        <taxon>Melnykvirinae</taxon>
        <taxon>Atoyacvirus</taxon>
        <taxon>Atoyacvirus atoyac1</taxon>
    </lineage>
</organism>
<keyword evidence="2" id="KW-1185">Reference proteome</keyword>
<dbReference type="Proteomes" id="UP000662993">
    <property type="component" value="Segment"/>
</dbReference>
<evidence type="ECO:0000313" key="2">
    <source>
        <dbReference type="Proteomes" id="UP000662993"/>
    </source>
</evidence>
<evidence type="ECO:0000313" key="1">
    <source>
        <dbReference type="EMBL" id="QOC54200.1"/>
    </source>
</evidence>
<gene>
    <name evidence="1" type="ORF">Atoyac1_20</name>
</gene>
<reference evidence="1 2" key="1">
    <citation type="journal article" date="2020" name="bioRxiv">
        <title>Dynamics of infection in a novel group of promiscuous phages and hosts of multiple bacterial genera retrieved from river communities.</title>
        <authorList>
            <person name="Cazares D."/>
            <person name="Cazares A."/>
            <person name="Figueroa W."/>
            <person name="Guarneros G."/>
            <person name="Edwards R.A."/>
            <person name="Vinuesa P."/>
        </authorList>
    </citation>
    <scope>NUCLEOTIDE SEQUENCE [LARGE SCALE GENOMIC DNA]</scope>
</reference>
<dbReference type="EMBL" id="MT682386">
    <property type="protein sequence ID" value="QOC54200.1"/>
    <property type="molecule type" value="Genomic_DNA"/>
</dbReference>
<proteinExistence type="predicted"/>
<protein>
    <submittedName>
        <fullName evidence="1">Uncharacterized protein</fullName>
    </submittedName>
</protein>
<name>A0A866D159_9CAUD</name>
<sequence>MHPNPNEVQLEHRKPGVGEVRCTGCVFYYPAEEGGPANCLTPSTKCVRSAPDVNLIWKEKPNAEA</sequence>
<accession>A0A866D159</accession>